<organism evidence="7 8">
    <name type="scientific">Oxytricha trifallax</name>
    <dbReference type="NCBI Taxonomy" id="1172189"/>
    <lineage>
        <taxon>Eukaryota</taxon>
        <taxon>Sar</taxon>
        <taxon>Alveolata</taxon>
        <taxon>Ciliophora</taxon>
        <taxon>Intramacronucleata</taxon>
        <taxon>Spirotrichea</taxon>
        <taxon>Stichotrichia</taxon>
        <taxon>Sporadotrichida</taxon>
        <taxon>Oxytrichidae</taxon>
        <taxon>Oxytrichinae</taxon>
        <taxon>Oxytricha</taxon>
    </lineage>
</organism>
<evidence type="ECO:0000313" key="7">
    <source>
        <dbReference type="EMBL" id="KEJ82589.1"/>
    </source>
</evidence>
<protein>
    <recommendedName>
        <fullName evidence="1">mRNA m(6)A methyltransferase</fullName>
        <ecNumber evidence="1">2.1.1.348</ecNumber>
    </recommendedName>
</protein>
<dbReference type="Pfam" id="PF05063">
    <property type="entry name" value="MT-A70"/>
    <property type="match status" value="1"/>
</dbReference>
<dbReference type="AlphaFoldDB" id="A0A073HYT7"/>
<evidence type="ECO:0000256" key="1">
    <source>
        <dbReference type="ARBA" id="ARBA00012160"/>
    </source>
</evidence>
<dbReference type="InterPro" id="IPR029063">
    <property type="entry name" value="SAM-dependent_MTases_sf"/>
</dbReference>
<dbReference type="GO" id="GO:0001734">
    <property type="term" value="F:mRNA m(6)A methyltransferase activity"/>
    <property type="evidence" value="ECO:0007669"/>
    <property type="project" value="UniProtKB-EC"/>
</dbReference>
<keyword evidence="3" id="KW-0808">Transferase</keyword>
<comment type="caution">
    <text evidence="7">The sequence shown here is derived from an EMBL/GenBank/DDBJ whole genome shotgun (WGS) entry which is preliminary data.</text>
</comment>
<evidence type="ECO:0000256" key="2">
    <source>
        <dbReference type="ARBA" id="ARBA00022603"/>
    </source>
</evidence>
<dbReference type="EC" id="2.1.1.348" evidence="1"/>
<dbReference type="PROSITE" id="PS51143">
    <property type="entry name" value="MT_A70"/>
    <property type="match status" value="1"/>
</dbReference>
<reference evidence="8" key="1">
    <citation type="journal article" date="2014" name="Cell">
        <title>The Architecture of a Scrambled Genome Reveals Massive Levels of Genomic Rearrangement during Development.</title>
        <authorList>
            <person name="Chen X."/>
            <person name="Bracht J.R."/>
            <person name="Goldman A.D."/>
            <person name="Dolzhenko E."/>
            <person name="Clay D.M."/>
            <person name="Swart E.C."/>
            <person name="Perlman D.H."/>
            <person name="Doak T.G."/>
            <person name="Stuart A."/>
            <person name="Amemiya C.T."/>
            <person name="Sebra R.P."/>
            <person name="Landweber L.F."/>
        </authorList>
    </citation>
    <scope>NUCLEOTIDE SEQUENCE [LARGE SCALE GENOMIC DNA]</scope>
    <source>
        <strain evidence="8">JRB310</strain>
    </source>
</reference>
<keyword evidence="4" id="KW-0949">S-adenosyl-L-methionine</keyword>
<dbReference type="GO" id="GO:0005634">
    <property type="term" value="C:nucleus"/>
    <property type="evidence" value="ECO:0007669"/>
    <property type="project" value="TreeGrafter"/>
</dbReference>
<evidence type="ECO:0000313" key="8">
    <source>
        <dbReference type="Proteomes" id="UP000053232"/>
    </source>
</evidence>
<dbReference type="Proteomes" id="UP000053232">
    <property type="component" value="Unassembled WGS sequence"/>
</dbReference>
<evidence type="ECO:0000256" key="4">
    <source>
        <dbReference type="ARBA" id="ARBA00022691"/>
    </source>
</evidence>
<dbReference type="InterPro" id="IPR007757">
    <property type="entry name" value="MT-A70-like"/>
</dbReference>
<proteinExistence type="inferred from homology"/>
<evidence type="ECO:0000256" key="6">
    <source>
        <dbReference type="PROSITE-ProRule" id="PRU00489"/>
    </source>
</evidence>
<evidence type="ECO:0000256" key="5">
    <source>
        <dbReference type="ARBA" id="ARBA00048957"/>
    </source>
</evidence>
<sequence length="329" mass="38712">MLGKRNKLPVINDAERLDCNYCNKSYETPESLRTHMHKSTRKNINLPETGRRKCKRLVFTARKNMRGAINCTRHITTCKLKPEDINVVKDNLRLEKKNGIYKGDQIVKIRIYKNYQLIAIKKKIKAITKRIFTNPIQFKGDVTDLSMWEMIAQDCLNRYGRLYDVVMMDPAWRIKQALPYETISDQQFLDMPINLVQERGILIIWVVNQKRELAQKFIKKHGYEEVDEGMWLKLTKTGKIHCGWGFYTAHCFEKFIIAKKGNVDDIVSYHRAENVIVAPVRQHSQKPEEVYDFVQKMCPDMRNLEVFAKPHNVREGWTSFGNELVEMKQ</sequence>
<name>A0A073HYT7_9SPIT</name>
<keyword evidence="2" id="KW-0489">Methyltransferase</keyword>
<dbReference type="SUPFAM" id="SSF53335">
    <property type="entry name" value="S-adenosyl-L-methionine-dependent methyltransferases"/>
    <property type="match status" value="1"/>
</dbReference>
<comment type="similarity">
    <text evidence="6">Belongs to the MT-A70-like family.</text>
</comment>
<comment type="catalytic activity">
    <reaction evidence="5">
        <text>an adenosine in mRNA + S-adenosyl-L-methionine = an N(6)-methyladenosine in mRNA + S-adenosyl-L-homocysteine + H(+)</text>
        <dbReference type="Rhea" id="RHEA:55584"/>
        <dbReference type="Rhea" id="RHEA-COMP:12414"/>
        <dbReference type="Rhea" id="RHEA-COMP:12417"/>
        <dbReference type="ChEBI" id="CHEBI:15378"/>
        <dbReference type="ChEBI" id="CHEBI:57856"/>
        <dbReference type="ChEBI" id="CHEBI:59789"/>
        <dbReference type="ChEBI" id="CHEBI:74411"/>
        <dbReference type="ChEBI" id="CHEBI:74449"/>
        <dbReference type="EC" id="2.1.1.348"/>
    </reaction>
</comment>
<dbReference type="GO" id="GO:0032259">
    <property type="term" value="P:methylation"/>
    <property type="evidence" value="ECO:0007669"/>
    <property type="project" value="UniProtKB-KW"/>
</dbReference>
<dbReference type="PANTHER" id="PTHR12829:SF7">
    <property type="entry name" value="N6-ADENOSINE-METHYLTRANSFERASE CATALYTIC SUBUNIT"/>
    <property type="match status" value="1"/>
</dbReference>
<evidence type="ECO:0000256" key="3">
    <source>
        <dbReference type="ARBA" id="ARBA00022679"/>
    </source>
</evidence>
<accession>A0A073HYT7</accession>
<keyword evidence="8" id="KW-1185">Reference proteome</keyword>
<dbReference type="EMBL" id="ARYC01013697">
    <property type="protein sequence ID" value="KEJ82589.1"/>
    <property type="molecule type" value="Genomic_DNA"/>
</dbReference>
<gene>
    <name evidence="7" type="ORF">OXYTRIMIC_508</name>
</gene>
<dbReference type="PANTHER" id="PTHR12829">
    <property type="entry name" value="N6-ADENOSINE-METHYLTRANSFERASE"/>
    <property type="match status" value="1"/>
</dbReference>
<dbReference type="GO" id="GO:0036396">
    <property type="term" value="C:RNA N6-methyladenosine methyltransferase complex"/>
    <property type="evidence" value="ECO:0007669"/>
    <property type="project" value="TreeGrafter"/>
</dbReference>